<gene>
    <name evidence="1" type="ORF">EVAR_12958_1</name>
</gene>
<protein>
    <submittedName>
        <fullName evidence="1">Uncharacterized protein</fullName>
    </submittedName>
</protein>
<dbReference type="EMBL" id="BGZK01000098">
    <property type="protein sequence ID" value="GBP18497.1"/>
    <property type="molecule type" value="Genomic_DNA"/>
</dbReference>
<evidence type="ECO:0000313" key="1">
    <source>
        <dbReference type="EMBL" id="GBP18497.1"/>
    </source>
</evidence>
<evidence type="ECO:0000313" key="2">
    <source>
        <dbReference type="Proteomes" id="UP000299102"/>
    </source>
</evidence>
<reference evidence="1 2" key="1">
    <citation type="journal article" date="2019" name="Commun. Biol.">
        <title>The bagworm genome reveals a unique fibroin gene that provides high tensile strength.</title>
        <authorList>
            <person name="Kono N."/>
            <person name="Nakamura H."/>
            <person name="Ohtoshi R."/>
            <person name="Tomita M."/>
            <person name="Numata K."/>
            <person name="Arakawa K."/>
        </authorList>
    </citation>
    <scope>NUCLEOTIDE SEQUENCE [LARGE SCALE GENOMIC DNA]</scope>
</reference>
<keyword evidence="2" id="KW-1185">Reference proteome</keyword>
<dbReference type="AlphaFoldDB" id="A0A4C1TWV6"/>
<comment type="caution">
    <text evidence="1">The sequence shown here is derived from an EMBL/GenBank/DDBJ whole genome shotgun (WGS) entry which is preliminary data.</text>
</comment>
<proteinExistence type="predicted"/>
<sequence>MCGCRTCKEARELAEVTLLRSEGFIVKPTLTVNNLSSQKDTCRNNDVKEQCGLNDDLVTRAERVMLQWFGHLERMNESRLIKHIFRAHVCDRKLHRVRPDGTCECRRRVTCAMDDAWRKSSRHRMSQETVTGRFPSLLPGRRRLAAAGWSKELRSMT</sequence>
<dbReference type="Proteomes" id="UP000299102">
    <property type="component" value="Unassembled WGS sequence"/>
</dbReference>
<organism evidence="1 2">
    <name type="scientific">Eumeta variegata</name>
    <name type="common">Bagworm moth</name>
    <name type="synonym">Eumeta japonica</name>
    <dbReference type="NCBI Taxonomy" id="151549"/>
    <lineage>
        <taxon>Eukaryota</taxon>
        <taxon>Metazoa</taxon>
        <taxon>Ecdysozoa</taxon>
        <taxon>Arthropoda</taxon>
        <taxon>Hexapoda</taxon>
        <taxon>Insecta</taxon>
        <taxon>Pterygota</taxon>
        <taxon>Neoptera</taxon>
        <taxon>Endopterygota</taxon>
        <taxon>Lepidoptera</taxon>
        <taxon>Glossata</taxon>
        <taxon>Ditrysia</taxon>
        <taxon>Tineoidea</taxon>
        <taxon>Psychidae</taxon>
        <taxon>Oiketicinae</taxon>
        <taxon>Eumeta</taxon>
    </lineage>
</organism>
<accession>A0A4C1TWV6</accession>
<name>A0A4C1TWV6_EUMVA</name>
<dbReference type="OrthoDB" id="1293503at2759"/>